<evidence type="ECO:0000313" key="2">
    <source>
        <dbReference type="Proteomes" id="UP001239111"/>
    </source>
</evidence>
<name>A0ACC2PBA2_9HYME</name>
<evidence type="ECO:0000313" key="1">
    <source>
        <dbReference type="EMBL" id="KAJ8680587.1"/>
    </source>
</evidence>
<keyword evidence="2" id="KW-1185">Reference proteome</keyword>
<dbReference type="Proteomes" id="UP001239111">
    <property type="component" value="Chromosome 2"/>
</dbReference>
<organism evidence="1 2">
    <name type="scientific">Eretmocerus hayati</name>
    <dbReference type="NCBI Taxonomy" id="131215"/>
    <lineage>
        <taxon>Eukaryota</taxon>
        <taxon>Metazoa</taxon>
        <taxon>Ecdysozoa</taxon>
        <taxon>Arthropoda</taxon>
        <taxon>Hexapoda</taxon>
        <taxon>Insecta</taxon>
        <taxon>Pterygota</taxon>
        <taxon>Neoptera</taxon>
        <taxon>Endopterygota</taxon>
        <taxon>Hymenoptera</taxon>
        <taxon>Apocrita</taxon>
        <taxon>Proctotrupomorpha</taxon>
        <taxon>Chalcidoidea</taxon>
        <taxon>Aphelinidae</taxon>
        <taxon>Aphelininae</taxon>
        <taxon>Eretmocerus</taxon>
    </lineage>
</organism>
<proteinExistence type="predicted"/>
<sequence>MFSTKEKLQKKTGPDGVGRFEYLQMLINEYCTTKSRDAKEQVLANLANFAYDPINYEYLWRLKILDIFFSALNESNSKLVSFAAGGICNICLDPLSQKWMYRTEKIDVVSSLLKRSEESVVLSAITTLYYLDRPESRGKISSPENVKIMLEHAKSPNRRIKNLANIFLHDLCGLRVNQQSSNQQPQSSKSSTQVSSASSKSNKISLDKNIAAKNFVQGQNLSSSK</sequence>
<protein>
    <submittedName>
        <fullName evidence="1">Uncharacterized protein</fullName>
    </submittedName>
</protein>
<dbReference type="EMBL" id="CM056742">
    <property type="protein sequence ID" value="KAJ8680587.1"/>
    <property type="molecule type" value="Genomic_DNA"/>
</dbReference>
<reference evidence="1" key="1">
    <citation type="submission" date="2023-04" db="EMBL/GenBank/DDBJ databases">
        <title>A chromosome-level genome assembly of the parasitoid wasp Eretmocerus hayati.</title>
        <authorList>
            <person name="Zhong Y."/>
            <person name="Liu S."/>
            <person name="Liu Y."/>
        </authorList>
    </citation>
    <scope>NUCLEOTIDE SEQUENCE</scope>
    <source>
        <strain evidence="1">ZJU_SS_LIU_2023</strain>
    </source>
</reference>
<comment type="caution">
    <text evidence="1">The sequence shown here is derived from an EMBL/GenBank/DDBJ whole genome shotgun (WGS) entry which is preliminary data.</text>
</comment>
<gene>
    <name evidence="1" type="ORF">QAD02_016374</name>
</gene>
<accession>A0ACC2PBA2</accession>